<keyword evidence="7" id="KW-0175">Coiled coil</keyword>
<evidence type="ECO:0000259" key="10">
    <source>
        <dbReference type="PROSITE" id="PS50112"/>
    </source>
</evidence>
<dbReference type="RefSeq" id="WP_244699350.1">
    <property type="nucleotide sequence ID" value="NZ_BAAADN010000027.1"/>
</dbReference>
<evidence type="ECO:0000259" key="9">
    <source>
        <dbReference type="PROSITE" id="PS50110"/>
    </source>
</evidence>
<feature type="domain" description="PAS" evidence="10">
    <location>
        <begin position="815"/>
        <end position="888"/>
    </location>
</feature>
<dbReference type="InterPro" id="IPR013656">
    <property type="entry name" value="PAS_4"/>
</dbReference>
<evidence type="ECO:0000256" key="7">
    <source>
        <dbReference type="SAM" id="Coils"/>
    </source>
</evidence>
<keyword evidence="5" id="KW-0418">Kinase</keyword>
<evidence type="ECO:0000256" key="4">
    <source>
        <dbReference type="ARBA" id="ARBA00022679"/>
    </source>
</evidence>
<protein>
    <recommendedName>
        <fullName evidence="2">histidine kinase</fullName>
        <ecNumber evidence="2">2.7.13.3</ecNumber>
    </recommendedName>
</protein>
<evidence type="ECO:0000259" key="8">
    <source>
        <dbReference type="PROSITE" id="PS50109"/>
    </source>
</evidence>
<dbReference type="InterPro" id="IPR036097">
    <property type="entry name" value="HisK_dim/P_sf"/>
</dbReference>
<dbReference type="KEGG" id="hdo:MUK72_09260"/>
<dbReference type="PROSITE" id="PS50112">
    <property type="entry name" value="PAS"/>
    <property type="match status" value="4"/>
</dbReference>
<feature type="domain" description="Response regulatory" evidence="9">
    <location>
        <begin position="6"/>
        <end position="122"/>
    </location>
</feature>
<dbReference type="GeneID" id="71762034"/>
<dbReference type="EC" id="2.7.13.3" evidence="2"/>
<reference evidence="12" key="1">
    <citation type="submission" date="2022-04" db="EMBL/GenBank/DDBJ databases">
        <title>Sequencing and genomic assembly of Halococcus dombrowskii.</title>
        <authorList>
            <person name="Lim S.W."/>
            <person name="MacLea K.S."/>
        </authorList>
    </citation>
    <scope>NUCLEOTIDE SEQUENCE</scope>
    <source>
        <strain evidence="12">H4</strain>
    </source>
</reference>
<evidence type="ECO:0000256" key="2">
    <source>
        <dbReference type="ARBA" id="ARBA00012438"/>
    </source>
</evidence>
<dbReference type="Gene3D" id="1.10.287.130">
    <property type="match status" value="1"/>
</dbReference>
<proteinExistence type="predicted"/>
<evidence type="ECO:0000256" key="1">
    <source>
        <dbReference type="ARBA" id="ARBA00000085"/>
    </source>
</evidence>
<dbReference type="InterPro" id="IPR036890">
    <property type="entry name" value="HATPase_C_sf"/>
</dbReference>
<dbReference type="SUPFAM" id="SSF55781">
    <property type="entry name" value="GAF domain-like"/>
    <property type="match status" value="2"/>
</dbReference>
<comment type="catalytic activity">
    <reaction evidence="1">
        <text>ATP + protein L-histidine = ADP + protein N-phospho-L-histidine.</text>
        <dbReference type="EC" id="2.7.13.3"/>
    </reaction>
</comment>
<dbReference type="SUPFAM" id="SSF52172">
    <property type="entry name" value="CheY-like"/>
    <property type="match status" value="1"/>
</dbReference>
<feature type="coiled-coil region" evidence="7">
    <location>
        <begin position="789"/>
        <end position="816"/>
    </location>
</feature>
<dbReference type="InterPro" id="IPR005467">
    <property type="entry name" value="His_kinase_dom"/>
</dbReference>
<evidence type="ECO:0000259" key="11">
    <source>
        <dbReference type="PROSITE" id="PS50113"/>
    </source>
</evidence>
<dbReference type="Gene3D" id="3.30.450.20">
    <property type="entry name" value="PAS domain"/>
    <property type="match status" value="4"/>
</dbReference>
<dbReference type="InterPro" id="IPR003661">
    <property type="entry name" value="HisK_dim/P_dom"/>
</dbReference>
<dbReference type="PROSITE" id="PS50109">
    <property type="entry name" value="HIS_KIN"/>
    <property type="match status" value="1"/>
</dbReference>
<dbReference type="Pfam" id="PF13426">
    <property type="entry name" value="PAS_9"/>
    <property type="match status" value="1"/>
</dbReference>
<dbReference type="SMART" id="SM00091">
    <property type="entry name" value="PAS"/>
    <property type="match status" value="4"/>
</dbReference>
<dbReference type="Gene3D" id="3.30.565.10">
    <property type="entry name" value="Histidine kinase-like ATPase, C-terminal domain"/>
    <property type="match status" value="1"/>
</dbReference>
<evidence type="ECO:0000256" key="6">
    <source>
        <dbReference type="PROSITE-ProRule" id="PRU00169"/>
    </source>
</evidence>
<dbReference type="Pfam" id="PF08448">
    <property type="entry name" value="PAS_4"/>
    <property type="match status" value="2"/>
</dbReference>
<dbReference type="AlphaFoldDB" id="A0AAX3AJA3"/>
<dbReference type="InterPro" id="IPR003594">
    <property type="entry name" value="HATPase_dom"/>
</dbReference>
<dbReference type="InterPro" id="IPR035965">
    <property type="entry name" value="PAS-like_dom_sf"/>
</dbReference>
<dbReference type="SMART" id="SM00086">
    <property type="entry name" value="PAC"/>
    <property type="match status" value="3"/>
</dbReference>
<dbReference type="SMART" id="SM00388">
    <property type="entry name" value="HisKA"/>
    <property type="match status" value="1"/>
</dbReference>
<dbReference type="SMART" id="SM00387">
    <property type="entry name" value="HATPase_c"/>
    <property type="match status" value="1"/>
</dbReference>
<dbReference type="GO" id="GO:0000155">
    <property type="term" value="F:phosphorelay sensor kinase activity"/>
    <property type="evidence" value="ECO:0007669"/>
    <property type="project" value="InterPro"/>
</dbReference>
<dbReference type="InterPro" id="IPR001610">
    <property type="entry name" value="PAC"/>
</dbReference>
<dbReference type="SMART" id="SM00448">
    <property type="entry name" value="REC"/>
    <property type="match status" value="1"/>
</dbReference>
<feature type="domain" description="PAS" evidence="10">
    <location>
        <begin position="274"/>
        <end position="336"/>
    </location>
</feature>
<dbReference type="InterPro" id="IPR000700">
    <property type="entry name" value="PAS-assoc_C"/>
</dbReference>
<dbReference type="PROSITE" id="PS50110">
    <property type="entry name" value="RESPONSE_REGULATORY"/>
    <property type="match status" value="1"/>
</dbReference>
<dbReference type="InterPro" id="IPR001789">
    <property type="entry name" value="Sig_transdc_resp-reg_receiver"/>
</dbReference>
<keyword evidence="3 6" id="KW-0597">Phosphoprotein</keyword>
<dbReference type="CDD" id="cd00156">
    <property type="entry name" value="REC"/>
    <property type="match status" value="1"/>
</dbReference>
<evidence type="ECO:0000313" key="13">
    <source>
        <dbReference type="Proteomes" id="UP000830542"/>
    </source>
</evidence>
<dbReference type="PRINTS" id="PR00344">
    <property type="entry name" value="BCTRLSENSOR"/>
</dbReference>
<dbReference type="SUPFAM" id="SSF47384">
    <property type="entry name" value="Homodimeric domain of signal transducing histidine kinase"/>
    <property type="match status" value="1"/>
</dbReference>
<dbReference type="PROSITE" id="PS50113">
    <property type="entry name" value="PAC"/>
    <property type="match status" value="1"/>
</dbReference>
<keyword evidence="4" id="KW-0808">Transferase</keyword>
<dbReference type="EMBL" id="CP095005">
    <property type="protein sequence ID" value="UOO94157.1"/>
    <property type="molecule type" value="Genomic_DNA"/>
</dbReference>
<feature type="modified residue" description="4-aspartylphosphate" evidence="6">
    <location>
        <position position="57"/>
    </location>
</feature>
<dbReference type="InterPro" id="IPR052162">
    <property type="entry name" value="Sensor_kinase/Photoreceptor"/>
</dbReference>
<feature type="domain" description="PAC" evidence="11">
    <location>
        <begin position="611"/>
        <end position="662"/>
    </location>
</feature>
<dbReference type="NCBIfam" id="TIGR00229">
    <property type="entry name" value="sensory_box"/>
    <property type="match status" value="4"/>
</dbReference>
<organism evidence="12 13">
    <name type="scientific">Halococcus dombrowskii</name>
    <dbReference type="NCBI Taxonomy" id="179637"/>
    <lineage>
        <taxon>Archaea</taxon>
        <taxon>Methanobacteriati</taxon>
        <taxon>Methanobacteriota</taxon>
        <taxon>Stenosarchaea group</taxon>
        <taxon>Halobacteria</taxon>
        <taxon>Halobacteriales</taxon>
        <taxon>Halococcaceae</taxon>
        <taxon>Halococcus</taxon>
    </lineage>
</organism>
<dbReference type="InterPro" id="IPR013767">
    <property type="entry name" value="PAS_fold"/>
</dbReference>
<dbReference type="Pfam" id="PF00989">
    <property type="entry name" value="PAS"/>
    <property type="match status" value="1"/>
</dbReference>
<dbReference type="PANTHER" id="PTHR43304">
    <property type="entry name" value="PHYTOCHROME-LIKE PROTEIN CPH1"/>
    <property type="match status" value="1"/>
</dbReference>
<dbReference type="InterPro" id="IPR029016">
    <property type="entry name" value="GAF-like_dom_sf"/>
</dbReference>
<name>A0AAX3AJA3_HALDO</name>
<dbReference type="InterPro" id="IPR000014">
    <property type="entry name" value="PAS"/>
</dbReference>
<evidence type="ECO:0000313" key="12">
    <source>
        <dbReference type="EMBL" id="UOO94157.1"/>
    </source>
</evidence>
<feature type="domain" description="Histidine kinase" evidence="8">
    <location>
        <begin position="951"/>
        <end position="1138"/>
    </location>
</feature>
<gene>
    <name evidence="12" type="ORF">MUK72_09260</name>
</gene>
<dbReference type="Pfam" id="PF02518">
    <property type="entry name" value="HATPase_c"/>
    <property type="match status" value="1"/>
</dbReference>
<dbReference type="CDD" id="cd00082">
    <property type="entry name" value="HisKA"/>
    <property type="match status" value="1"/>
</dbReference>
<dbReference type="GO" id="GO:0006355">
    <property type="term" value="P:regulation of DNA-templated transcription"/>
    <property type="evidence" value="ECO:0007669"/>
    <property type="project" value="InterPro"/>
</dbReference>
<dbReference type="SMART" id="SM00065">
    <property type="entry name" value="GAF"/>
    <property type="match status" value="2"/>
</dbReference>
<feature type="domain" description="PAS" evidence="10">
    <location>
        <begin position="535"/>
        <end position="605"/>
    </location>
</feature>
<dbReference type="CDD" id="cd00075">
    <property type="entry name" value="HATPase"/>
    <property type="match status" value="1"/>
</dbReference>
<dbReference type="Gene3D" id="3.40.50.2300">
    <property type="match status" value="1"/>
</dbReference>
<dbReference type="InterPro" id="IPR003018">
    <property type="entry name" value="GAF"/>
</dbReference>
<dbReference type="Pfam" id="PF00072">
    <property type="entry name" value="Response_reg"/>
    <property type="match status" value="1"/>
</dbReference>
<accession>A0AAX3AJA3</accession>
<sequence length="1143" mass="125010">MSEAMSVLMVDDEPAVADLASTSLERIDDRLTVATETDAEAALDRIEGAEIDCIVSDYRMPGLDGLALLDRIRERHPNLPFILFTGEGGEGVASEAISAGVTDYLRKGTGSERYELLANSITNAVESYRAERALAESERLYRSLIDATPDAVVIADAETGRIVETNDVAATLFDRPREELVGMDQTVLHPTGQRERYRDLFEQHAASSSIDAARFGDGSAVLIETAAGETIPVDLRARTVEMDDRTLLHGVFRERSTRTERDRDRERAITDGFFEALPDPAYVLDPDGTMVRWNEEFASVVGYDDATIAETDYPEFVPDADHDRIGERMQEILRTGESAVVESALVTNAGETIPHQFSGARVPLGDGYGIVGVGRNVVEQRRRERAIGALHEATRQFVAARDDDGIADAVTTTIEEILGFPIAVVRLHDDERDSLDPVSVTDATRERLGERPRYARGEGFPWRAFRAGEAIVVGEANAPDDGIPLRHRLYLPLGDHGTITVASPDESFDDSTVRLARVLAANATAALDRLEREERLRRYGRMLDAAGDMIYTLDADGRFRTVNDTLVTETGYAREELLGEPVSMLLDEDDIALGRSVIQRLLADGANAVSDSYDATVRTADGDFIPCEIQLTVLESDAGFAGTVGVVRDITAHKRHERLLEALHDASREMMTATTRHEVADVAVETAADVLDMELNGIWLHEAGELRPVAISEAGTELFDALPTFAGDESLAWSVFESGAMQQYDRVDRASGAHNPNTPIRSELLLPLADHGVLTVGATESGVFDDRDVSLAKLLAANTEAALERAERERELVVERDRLTALFENVPDAALRYELVDGEPITRRVNERFETVFGYSAAEIKDENAGDYIVPSDREPAIEPIDAALADGESRQTTVRRLTADGVRDFLVHIAPLEPGGRNGGYAIYTDITDQKRRERDLERQNELLDGFASVISHDLRNPMGVARGRLELAEADHHSEHHDAALWALDRMDTLIEDVLTLARQGRVIDDPEPVELASTAERAWRTVDGADATIDVELSGTVAGDPDRLTRLFGNLFRNAIDHAGNDVHVTAGTTETGFFVADDGPGIPDGEGERIFEHGYSTSESGTGLGLMIVRRIADAHGWTVSATDAADGARFDVRTVDDG</sequence>
<dbReference type="Pfam" id="PF00512">
    <property type="entry name" value="HisKA"/>
    <property type="match status" value="1"/>
</dbReference>
<dbReference type="InterPro" id="IPR011006">
    <property type="entry name" value="CheY-like_superfamily"/>
</dbReference>
<dbReference type="SUPFAM" id="SSF55785">
    <property type="entry name" value="PYP-like sensor domain (PAS domain)"/>
    <property type="match status" value="4"/>
</dbReference>
<dbReference type="CDD" id="cd00130">
    <property type="entry name" value="PAS"/>
    <property type="match status" value="4"/>
</dbReference>
<dbReference type="Pfam" id="PF13185">
    <property type="entry name" value="GAF_2"/>
    <property type="match status" value="2"/>
</dbReference>
<feature type="domain" description="PAS" evidence="10">
    <location>
        <begin position="137"/>
        <end position="190"/>
    </location>
</feature>
<dbReference type="SUPFAM" id="SSF55874">
    <property type="entry name" value="ATPase domain of HSP90 chaperone/DNA topoisomerase II/histidine kinase"/>
    <property type="match status" value="1"/>
</dbReference>
<dbReference type="Proteomes" id="UP000830542">
    <property type="component" value="Chromosome"/>
</dbReference>
<keyword evidence="13" id="KW-1185">Reference proteome</keyword>
<dbReference type="Gene3D" id="3.30.450.40">
    <property type="match status" value="2"/>
</dbReference>
<evidence type="ECO:0000256" key="3">
    <source>
        <dbReference type="ARBA" id="ARBA00022553"/>
    </source>
</evidence>
<dbReference type="PANTHER" id="PTHR43304:SF1">
    <property type="entry name" value="PAC DOMAIN-CONTAINING PROTEIN"/>
    <property type="match status" value="1"/>
</dbReference>
<evidence type="ECO:0000256" key="5">
    <source>
        <dbReference type="ARBA" id="ARBA00022777"/>
    </source>
</evidence>
<dbReference type="InterPro" id="IPR004358">
    <property type="entry name" value="Sig_transdc_His_kin-like_C"/>
</dbReference>